<accession>A0A928KST7</accession>
<protein>
    <recommendedName>
        <fullName evidence="6">CDP-diacylglycerol--glycerol-3-phosphate 3-phosphatidyltransferase</fullName>
        <ecNumber evidence="5">2.7.8.5</ecNumber>
    </recommendedName>
    <alternativeName>
        <fullName evidence="15">Phosphatidylglycerophosphate synthase</fullName>
    </alternativeName>
</protein>
<keyword evidence="14" id="KW-1208">Phospholipid metabolism</keyword>
<dbReference type="InterPro" id="IPR048254">
    <property type="entry name" value="CDP_ALCOHOL_P_TRANSF_CS"/>
</dbReference>
<dbReference type="GO" id="GO:0016020">
    <property type="term" value="C:membrane"/>
    <property type="evidence" value="ECO:0007669"/>
    <property type="project" value="UniProtKB-SubCell"/>
</dbReference>
<evidence type="ECO:0000256" key="6">
    <source>
        <dbReference type="ARBA" id="ARBA00014944"/>
    </source>
</evidence>
<comment type="catalytic activity">
    <reaction evidence="16">
        <text>a CDP-1,2-diacyl-sn-glycerol + sn-glycerol 3-phosphate = a 1,2-diacyl-sn-glycero-3-phospho-(1'-sn-glycero-3'-phosphate) + CMP + H(+)</text>
        <dbReference type="Rhea" id="RHEA:12593"/>
        <dbReference type="ChEBI" id="CHEBI:15378"/>
        <dbReference type="ChEBI" id="CHEBI:57597"/>
        <dbReference type="ChEBI" id="CHEBI:58332"/>
        <dbReference type="ChEBI" id="CHEBI:60110"/>
        <dbReference type="ChEBI" id="CHEBI:60377"/>
        <dbReference type="EC" id="2.7.8.5"/>
    </reaction>
</comment>
<dbReference type="PROSITE" id="PS00379">
    <property type="entry name" value="CDP_ALCOHOL_P_TRANSF"/>
    <property type="match status" value="1"/>
</dbReference>
<dbReference type="InterPro" id="IPR050324">
    <property type="entry name" value="CDP-alcohol_PTase-I"/>
</dbReference>
<evidence type="ECO:0000256" key="15">
    <source>
        <dbReference type="ARBA" id="ARBA00033018"/>
    </source>
</evidence>
<feature type="transmembrane region" description="Helical" evidence="18">
    <location>
        <begin position="125"/>
        <end position="146"/>
    </location>
</feature>
<evidence type="ECO:0000256" key="13">
    <source>
        <dbReference type="ARBA" id="ARBA00023209"/>
    </source>
</evidence>
<proteinExistence type="inferred from homology"/>
<dbReference type="RefSeq" id="WP_020072692.1">
    <property type="nucleotide sequence ID" value="NZ_JBKWRC010000002.1"/>
</dbReference>
<name>A0A928KST7_9FIRM</name>
<evidence type="ECO:0000256" key="16">
    <source>
        <dbReference type="ARBA" id="ARBA00048586"/>
    </source>
</evidence>
<keyword evidence="9 18" id="KW-0812">Transmembrane</keyword>
<feature type="transmembrane region" description="Helical" evidence="18">
    <location>
        <begin position="152"/>
        <end position="174"/>
    </location>
</feature>
<evidence type="ECO:0000256" key="5">
    <source>
        <dbReference type="ARBA" id="ARBA00013170"/>
    </source>
</evidence>
<keyword evidence="12 18" id="KW-0472">Membrane</keyword>
<evidence type="ECO:0000256" key="3">
    <source>
        <dbReference type="ARBA" id="ARBA00005042"/>
    </source>
</evidence>
<organism evidence="19 20">
    <name type="scientific">Faecalispora sporosphaeroides</name>
    <dbReference type="NCBI Taxonomy" id="1549"/>
    <lineage>
        <taxon>Bacteria</taxon>
        <taxon>Bacillati</taxon>
        <taxon>Bacillota</taxon>
        <taxon>Clostridia</taxon>
        <taxon>Eubacteriales</taxon>
        <taxon>Oscillospiraceae</taxon>
        <taxon>Faecalispora</taxon>
    </lineage>
</organism>
<keyword evidence="8 17" id="KW-0808">Transferase</keyword>
<evidence type="ECO:0000256" key="2">
    <source>
        <dbReference type="ARBA" id="ARBA00004141"/>
    </source>
</evidence>
<evidence type="ECO:0000256" key="12">
    <source>
        <dbReference type="ARBA" id="ARBA00023136"/>
    </source>
</evidence>
<comment type="subcellular location">
    <subcellularLocation>
        <location evidence="2">Membrane</location>
        <topology evidence="2">Multi-pass membrane protein</topology>
    </subcellularLocation>
</comment>
<feature type="transmembrane region" description="Helical" evidence="18">
    <location>
        <begin position="12"/>
        <end position="30"/>
    </location>
</feature>
<dbReference type="EC" id="2.7.8.5" evidence="5"/>
<evidence type="ECO:0000313" key="19">
    <source>
        <dbReference type="EMBL" id="MBE6833358.1"/>
    </source>
</evidence>
<evidence type="ECO:0000256" key="1">
    <source>
        <dbReference type="ARBA" id="ARBA00003973"/>
    </source>
</evidence>
<sequence>MRDINKNITVPNALSVFRILLIPPFVLYFLAQQWRAAGVVLVVSGLTDLVDGYIARRFHQITELGKLLDPLADKLTQAAVAICMAVVEPVLVPFLAVFVIKETLMIIAACVLLKRKKRPTAAKWYGKVATTMFYVSFAVIYVLKGFFEYENFYLTITLLSATVGMMVYAFLRYLKIFWTTLHSKDPRDTVDLELKARRTISRKQG</sequence>
<evidence type="ECO:0000256" key="14">
    <source>
        <dbReference type="ARBA" id="ARBA00023264"/>
    </source>
</evidence>
<comment type="similarity">
    <text evidence="4 17">Belongs to the CDP-alcohol phosphatidyltransferase class-I family.</text>
</comment>
<dbReference type="InterPro" id="IPR004570">
    <property type="entry name" value="Phosphatidylglycerol_P_synth"/>
</dbReference>
<dbReference type="PANTHER" id="PTHR14269:SF62">
    <property type="entry name" value="CDP-DIACYLGLYCEROL--GLYCEROL-3-PHOSPHATE 3-PHOSPHATIDYLTRANSFERASE 1, CHLOROPLASTIC"/>
    <property type="match status" value="1"/>
</dbReference>
<evidence type="ECO:0000256" key="7">
    <source>
        <dbReference type="ARBA" id="ARBA00022516"/>
    </source>
</evidence>
<dbReference type="InterPro" id="IPR000462">
    <property type="entry name" value="CDP-OH_P_trans"/>
</dbReference>
<evidence type="ECO:0000256" key="17">
    <source>
        <dbReference type="RuleBase" id="RU003750"/>
    </source>
</evidence>
<evidence type="ECO:0000313" key="20">
    <source>
        <dbReference type="Proteomes" id="UP000754750"/>
    </source>
</evidence>
<reference evidence="19" key="1">
    <citation type="submission" date="2019-04" db="EMBL/GenBank/DDBJ databases">
        <title>Evolution of Biomass-Degrading Anaerobic Consortia Revealed by Metagenomics.</title>
        <authorList>
            <person name="Peng X."/>
        </authorList>
    </citation>
    <scope>NUCLEOTIDE SEQUENCE</scope>
    <source>
        <strain evidence="19">SIG551</strain>
    </source>
</reference>
<evidence type="ECO:0000256" key="11">
    <source>
        <dbReference type="ARBA" id="ARBA00023098"/>
    </source>
</evidence>
<dbReference type="InterPro" id="IPR043130">
    <property type="entry name" value="CDP-OH_PTrfase_TM_dom"/>
</dbReference>
<keyword evidence="11" id="KW-0443">Lipid metabolism</keyword>
<dbReference type="GO" id="GO:0046474">
    <property type="term" value="P:glycerophospholipid biosynthetic process"/>
    <property type="evidence" value="ECO:0007669"/>
    <property type="project" value="TreeGrafter"/>
</dbReference>
<comment type="function">
    <text evidence="1">This protein catalyzes the committed step to the synthesis of the acidic phospholipids.</text>
</comment>
<evidence type="ECO:0000256" key="8">
    <source>
        <dbReference type="ARBA" id="ARBA00022679"/>
    </source>
</evidence>
<comment type="caution">
    <text evidence="19">The sequence shown here is derived from an EMBL/GenBank/DDBJ whole genome shotgun (WGS) entry which is preliminary data.</text>
</comment>
<evidence type="ECO:0000256" key="9">
    <source>
        <dbReference type="ARBA" id="ARBA00022692"/>
    </source>
</evidence>
<evidence type="ECO:0000256" key="4">
    <source>
        <dbReference type="ARBA" id="ARBA00010441"/>
    </source>
</evidence>
<keyword evidence="10 18" id="KW-1133">Transmembrane helix</keyword>
<dbReference type="Pfam" id="PF01066">
    <property type="entry name" value="CDP-OH_P_transf"/>
    <property type="match status" value="1"/>
</dbReference>
<gene>
    <name evidence="19" type="ORF">E7512_07215</name>
</gene>
<dbReference type="GO" id="GO:0008444">
    <property type="term" value="F:CDP-diacylglycerol-glycerol-3-phosphate 3-phosphatidyltransferase activity"/>
    <property type="evidence" value="ECO:0007669"/>
    <property type="project" value="UniProtKB-EC"/>
</dbReference>
<dbReference type="AlphaFoldDB" id="A0A928KST7"/>
<evidence type="ECO:0000256" key="10">
    <source>
        <dbReference type="ARBA" id="ARBA00022989"/>
    </source>
</evidence>
<dbReference type="Gene3D" id="1.20.120.1760">
    <property type="match status" value="1"/>
</dbReference>
<comment type="pathway">
    <text evidence="3">Phospholipid metabolism; phosphatidylglycerol biosynthesis; phosphatidylglycerol from CDP-diacylglycerol: step 1/2.</text>
</comment>
<keyword evidence="13" id="KW-0594">Phospholipid biosynthesis</keyword>
<evidence type="ECO:0000256" key="18">
    <source>
        <dbReference type="SAM" id="Phobius"/>
    </source>
</evidence>
<dbReference type="Proteomes" id="UP000754750">
    <property type="component" value="Unassembled WGS sequence"/>
</dbReference>
<dbReference type="EMBL" id="SVNY01000003">
    <property type="protein sequence ID" value="MBE6833358.1"/>
    <property type="molecule type" value="Genomic_DNA"/>
</dbReference>
<dbReference type="PANTHER" id="PTHR14269">
    <property type="entry name" value="CDP-DIACYLGLYCEROL--GLYCEROL-3-PHOSPHATE 3-PHOSPHATIDYLTRANSFERASE-RELATED"/>
    <property type="match status" value="1"/>
</dbReference>
<dbReference type="PIRSF" id="PIRSF000847">
    <property type="entry name" value="Phos_ph_gly_syn"/>
    <property type="match status" value="1"/>
</dbReference>
<keyword evidence="7" id="KW-0444">Lipid biosynthesis</keyword>